<evidence type="ECO:0000313" key="13">
    <source>
        <dbReference type="EMBL" id="HIX57109.1"/>
    </source>
</evidence>
<dbReference type="PANTHER" id="PTHR30195">
    <property type="entry name" value="TYPE I SITE-SPECIFIC DEOXYRIBONUCLEASE PROTEIN SUBUNIT M AND R"/>
    <property type="match status" value="1"/>
</dbReference>
<dbReference type="GO" id="GO:0009307">
    <property type="term" value="P:DNA restriction-modification system"/>
    <property type="evidence" value="ECO:0007669"/>
    <property type="project" value="UniProtKB-KW"/>
</dbReference>
<dbReference type="AlphaFoldDB" id="A0A9D1WDT5"/>
<feature type="compositionally biased region" description="Low complexity" evidence="11">
    <location>
        <begin position="404"/>
        <end position="413"/>
    </location>
</feature>
<dbReference type="Pfam" id="PF04313">
    <property type="entry name" value="HSDR_N"/>
    <property type="match status" value="1"/>
</dbReference>
<name>A0A9D1WDT5_9GAMM</name>
<evidence type="ECO:0000256" key="9">
    <source>
        <dbReference type="ARBA" id="ARBA00022840"/>
    </source>
</evidence>
<keyword evidence="13" id="KW-0347">Helicase</keyword>
<dbReference type="GO" id="GO:0003677">
    <property type="term" value="F:DNA binding"/>
    <property type="evidence" value="ECO:0007669"/>
    <property type="project" value="UniProtKB-KW"/>
</dbReference>
<feature type="compositionally biased region" description="Basic and acidic residues" evidence="11">
    <location>
        <begin position="894"/>
        <end position="903"/>
    </location>
</feature>
<dbReference type="Pfam" id="PF22679">
    <property type="entry name" value="T1R_D3-like"/>
    <property type="match status" value="1"/>
</dbReference>
<keyword evidence="7" id="KW-0255">Endonuclease</keyword>
<protein>
    <recommendedName>
        <fullName evidence="3">type I site-specific deoxyribonuclease</fullName>
        <ecNumber evidence="3">3.1.21.3</ecNumber>
    </recommendedName>
</protein>
<dbReference type="SMART" id="SM00487">
    <property type="entry name" value="DEXDc"/>
    <property type="match status" value="1"/>
</dbReference>
<dbReference type="Proteomes" id="UP000886829">
    <property type="component" value="Unassembled WGS sequence"/>
</dbReference>
<dbReference type="InterPro" id="IPR007409">
    <property type="entry name" value="Restrct_endonuc_type1_HsdR_N"/>
</dbReference>
<evidence type="ECO:0000256" key="7">
    <source>
        <dbReference type="ARBA" id="ARBA00022759"/>
    </source>
</evidence>
<dbReference type="EMBL" id="DXEV01000130">
    <property type="protein sequence ID" value="HIX57109.1"/>
    <property type="molecule type" value="Genomic_DNA"/>
</dbReference>
<comment type="similarity">
    <text evidence="2">Belongs to the HsdR family.</text>
</comment>
<keyword evidence="4" id="KW-0540">Nuclease</keyword>
<dbReference type="InterPro" id="IPR040980">
    <property type="entry name" value="SWI2_SNF2"/>
</dbReference>
<evidence type="ECO:0000256" key="3">
    <source>
        <dbReference type="ARBA" id="ARBA00012654"/>
    </source>
</evidence>
<dbReference type="CDD" id="cd22332">
    <property type="entry name" value="HsdR_N"/>
    <property type="match status" value="1"/>
</dbReference>
<feature type="domain" description="Helicase ATP-binding" evidence="12">
    <location>
        <begin position="291"/>
        <end position="492"/>
    </location>
</feature>
<dbReference type="GO" id="GO:0009035">
    <property type="term" value="F:type I site-specific deoxyribonuclease activity"/>
    <property type="evidence" value="ECO:0007669"/>
    <property type="project" value="UniProtKB-EC"/>
</dbReference>
<evidence type="ECO:0000256" key="6">
    <source>
        <dbReference type="ARBA" id="ARBA00022747"/>
    </source>
</evidence>
<evidence type="ECO:0000256" key="5">
    <source>
        <dbReference type="ARBA" id="ARBA00022741"/>
    </source>
</evidence>
<evidence type="ECO:0000256" key="2">
    <source>
        <dbReference type="ARBA" id="ARBA00008598"/>
    </source>
</evidence>
<organism evidence="13 14">
    <name type="scientific">Candidatus Anaerobiospirillum pullistercoris</name>
    <dbReference type="NCBI Taxonomy" id="2838452"/>
    <lineage>
        <taxon>Bacteria</taxon>
        <taxon>Pseudomonadati</taxon>
        <taxon>Pseudomonadota</taxon>
        <taxon>Gammaproteobacteria</taxon>
        <taxon>Aeromonadales</taxon>
        <taxon>Succinivibrionaceae</taxon>
        <taxon>Anaerobiospirillum</taxon>
    </lineage>
</organism>
<dbReference type="InterPro" id="IPR022625">
    <property type="entry name" value="TypeI_RM_Rsu_C"/>
</dbReference>
<dbReference type="GO" id="GO:0005524">
    <property type="term" value="F:ATP binding"/>
    <property type="evidence" value="ECO:0007669"/>
    <property type="project" value="UniProtKB-KW"/>
</dbReference>
<dbReference type="GO" id="GO:0004386">
    <property type="term" value="F:helicase activity"/>
    <property type="evidence" value="ECO:0007669"/>
    <property type="project" value="UniProtKB-KW"/>
</dbReference>
<gene>
    <name evidence="13" type="ORF">H9850_06525</name>
</gene>
<dbReference type="InterPro" id="IPR051268">
    <property type="entry name" value="Type-I_R_enzyme_R_subunit"/>
</dbReference>
<dbReference type="PROSITE" id="PS51192">
    <property type="entry name" value="HELICASE_ATP_BIND_1"/>
    <property type="match status" value="1"/>
</dbReference>
<dbReference type="PANTHER" id="PTHR30195:SF16">
    <property type="entry name" value="TYPE I RESTRICTION ENZYME ENDONUCLEASE SUBUNIT"/>
    <property type="match status" value="1"/>
</dbReference>
<keyword evidence="8" id="KW-0378">Hydrolase</keyword>
<feature type="region of interest" description="Disordered" evidence="11">
    <location>
        <begin position="815"/>
        <end position="841"/>
    </location>
</feature>
<dbReference type="InterPro" id="IPR055180">
    <property type="entry name" value="HsdR_RecA-like_helicase_dom_2"/>
</dbReference>
<dbReference type="CDD" id="cd18800">
    <property type="entry name" value="SF2_C_EcoR124I-like"/>
    <property type="match status" value="1"/>
</dbReference>
<keyword evidence="6" id="KW-0680">Restriction system</keyword>
<keyword evidence="5" id="KW-0547">Nucleotide-binding</keyword>
<proteinExistence type="inferred from homology"/>
<sequence length="1146" mass="131225">MIFSKESDFEDAVVAQLQRYGWTDVLTYVDEDDLVENWAQILFDNNNEPDILNNCPLSAGEKTQLKQKISELRTPCALNEFINGGSFLLKRDNPDDLLHCGREVSLKIYSRTEIAAGKSRYQIVRQPRFESTSEHKDLMSTRRGDLLLLINGMPVIHIELKRSGVPVSQACNQIMRYSSESMFRNNIFALIQVFVAMTPEKTLYFANPGPDVDFRPEFFFQWADFNNEPITAWDDVIKSLLSIPMAHTLIGFYTVADKATQTLKVMRSYQYYAADAIAKVVRETFPKLRHEEVDHPQHGGYIWHTTGSGKTMTSFKSAQLIAASGDADKVIFLVDRIELGTQSLAEYQHFALDNETVHGTEHTGQLVRLLLSSDRDDSLIVTSIQKLSRLRLPVDDGDEHGLNGQQDQQGQQGRSSFADGIGSFELNEKQARAILEKRIVIIVDECHRSTFGQMNYQIRRTFPRAIFFGFTGTPIHDENKKRDLTTASLFGNELHRYSIADGIRDHNVLGFDPYRVSIFRPEDLREKVALDQAQAQDRSEALADPQKKRLYQYYLDRDKVPNAGYYDEVGYVKGIEDFLPLSQYRTPEYQHAVVSDILREFPRLSADHKFHAIFATSSIAEALEYYQLFREHRAELKVTCLFDASIDNDDAEQSIDKEQGLVQLLKDYNQRFETTFTVPEFPAFKQDVAARLAHKKPHIYVTPEQQLDLLIVVDQMLTGFDSIWVNTLYLDKVLTYESVIQAFSRTNRIFGPDKPFGIIKYYRQPFTMERNINEAVKLYSGDKPLGLLVPKVEEHACRAQKFFHKIKELFAAANQSSQGTKQDKKNTASTSDTANTADNAGAGAGTAVLGVDWSHLPEDKEKCAQFVKLFNGLNRNLQAAQIQGLKWEQLPKVSTEDGERLPPQDEQGTSAVQGTGDRATDSELFLGERVFVFLLQRYKELARKVDESERQKRPDDVPYDLESHIISIDTGKIDTDYMNSRFAKFYKRLLDKAEESQIAEARQELHQSFAYLSKEEQKAAYLFLSDIESGDVQCDPDKTFSDYITEYMQRDYDDNVHDFAEKLGLDEPKLRALLKLRLEPKRIDGDPHFKELRDKCNWVQAKVFLEQYEGRPLKPPKPKVTALIHKYLREFLLSDGELRLEAQDKS</sequence>
<dbReference type="Gene3D" id="3.40.50.300">
    <property type="entry name" value="P-loop containing nucleotide triphosphate hydrolases"/>
    <property type="match status" value="2"/>
</dbReference>
<feature type="region of interest" description="Disordered" evidence="11">
    <location>
        <begin position="395"/>
        <end position="416"/>
    </location>
</feature>
<evidence type="ECO:0000256" key="4">
    <source>
        <dbReference type="ARBA" id="ARBA00022722"/>
    </source>
</evidence>
<dbReference type="InterPro" id="IPR014001">
    <property type="entry name" value="Helicase_ATP-bd"/>
</dbReference>
<evidence type="ECO:0000256" key="11">
    <source>
        <dbReference type="SAM" id="MobiDB-lite"/>
    </source>
</evidence>
<keyword evidence="10" id="KW-0238">DNA-binding</keyword>
<comment type="caution">
    <text evidence="13">The sequence shown here is derived from an EMBL/GenBank/DDBJ whole genome shotgun (WGS) entry which is preliminary data.</text>
</comment>
<dbReference type="Pfam" id="PF12008">
    <property type="entry name" value="EcoR124_C"/>
    <property type="match status" value="1"/>
</dbReference>
<evidence type="ECO:0000256" key="1">
    <source>
        <dbReference type="ARBA" id="ARBA00000851"/>
    </source>
</evidence>
<feature type="region of interest" description="Disordered" evidence="11">
    <location>
        <begin position="893"/>
        <end position="918"/>
    </location>
</feature>
<evidence type="ECO:0000256" key="10">
    <source>
        <dbReference type="ARBA" id="ARBA00023125"/>
    </source>
</evidence>
<dbReference type="SUPFAM" id="SSF52540">
    <property type="entry name" value="P-loop containing nucleoside triphosphate hydrolases"/>
    <property type="match status" value="1"/>
</dbReference>
<evidence type="ECO:0000259" key="12">
    <source>
        <dbReference type="PROSITE" id="PS51192"/>
    </source>
</evidence>
<keyword evidence="9" id="KW-0067">ATP-binding</keyword>
<reference evidence="13" key="1">
    <citation type="journal article" date="2021" name="PeerJ">
        <title>Extensive microbial diversity within the chicken gut microbiome revealed by metagenomics and culture.</title>
        <authorList>
            <person name="Gilroy R."/>
            <person name="Ravi A."/>
            <person name="Getino M."/>
            <person name="Pursley I."/>
            <person name="Horton D.L."/>
            <person name="Alikhan N.F."/>
            <person name="Baker D."/>
            <person name="Gharbi K."/>
            <person name="Hall N."/>
            <person name="Watson M."/>
            <person name="Adriaenssens E.M."/>
            <person name="Foster-Nyarko E."/>
            <person name="Jarju S."/>
            <person name="Secka A."/>
            <person name="Antonio M."/>
            <person name="Oren A."/>
            <person name="Chaudhuri R.R."/>
            <person name="La Ragione R."/>
            <person name="Hildebrand F."/>
            <person name="Pallen M.J."/>
        </authorList>
    </citation>
    <scope>NUCLEOTIDE SEQUENCE</scope>
    <source>
        <strain evidence="13">USASDec5-558</strain>
    </source>
</reference>
<comment type="catalytic activity">
    <reaction evidence="1">
        <text>Endonucleolytic cleavage of DNA to give random double-stranded fragments with terminal 5'-phosphates, ATP is simultaneously hydrolyzed.</text>
        <dbReference type="EC" id="3.1.21.3"/>
    </reaction>
</comment>
<dbReference type="InterPro" id="IPR027417">
    <property type="entry name" value="P-loop_NTPase"/>
</dbReference>
<dbReference type="EC" id="3.1.21.3" evidence="3"/>
<feature type="compositionally biased region" description="Low complexity" evidence="11">
    <location>
        <begin position="827"/>
        <end position="841"/>
    </location>
</feature>
<dbReference type="Gene3D" id="3.90.1570.50">
    <property type="match status" value="1"/>
</dbReference>
<dbReference type="Pfam" id="PF18766">
    <property type="entry name" value="SWI2_SNF2"/>
    <property type="match status" value="1"/>
</dbReference>
<evidence type="ECO:0000313" key="14">
    <source>
        <dbReference type="Proteomes" id="UP000886829"/>
    </source>
</evidence>
<evidence type="ECO:0000256" key="8">
    <source>
        <dbReference type="ARBA" id="ARBA00022801"/>
    </source>
</evidence>
<accession>A0A9D1WDT5</accession>
<reference evidence="13" key="2">
    <citation type="submission" date="2021-04" db="EMBL/GenBank/DDBJ databases">
        <authorList>
            <person name="Gilroy R."/>
        </authorList>
    </citation>
    <scope>NUCLEOTIDE SEQUENCE</scope>
    <source>
        <strain evidence="13">USASDec5-558</strain>
    </source>
</reference>